<accession>A0ABP8HSR6</accession>
<dbReference type="PANTHER" id="PTHR34219:SF8">
    <property type="entry name" value="PEPSY DOMAIN-CONTAINING PROTEIN"/>
    <property type="match status" value="1"/>
</dbReference>
<sequence>MAIKNRRLWFQVHGWLSLPIWILFSFICLTGTIAVLSHELTWLTNPNARATNPEQLEAKPVYELVDVVTDEIPDAKIQGLMVLEPYLVTPIRFSSQDHPVGLAYVNQYTGEVQEINNGVTFVEFMRSLHGWLLFPWQEGYSWGYYLVSIMSFVTLGALITGLVVYKKFWKSFTQPRLRRKKGARTFFGDYHRLSGVWSIWFLLVMGITGLCYFIQAIGWHNGADVWEEPKALAIGEVPLNQASTDAPQQISFEQAMDSAKRAMPGFQPSYIAMPEHSRGHFTIMGSGGEIFYDQYSHQAYVNPWTAEVDELRTPERMNVLQTMVHITDPLHYGTLGGVWTKVIWFLFGLLLTTMSISGFVIYSKRMVKTPKKQTGAKKHIEEVTHD</sequence>
<gene>
    <name evidence="2" type="ORF">GCM10023150_02560</name>
</gene>
<evidence type="ECO:0000256" key="1">
    <source>
        <dbReference type="SAM" id="Phobius"/>
    </source>
</evidence>
<reference evidence="3" key="1">
    <citation type="journal article" date="2019" name="Int. J. Syst. Evol. Microbiol.">
        <title>The Global Catalogue of Microorganisms (GCM) 10K type strain sequencing project: providing services to taxonomists for standard genome sequencing and annotation.</title>
        <authorList>
            <consortium name="The Broad Institute Genomics Platform"/>
            <consortium name="The Broad Institute Genome Sequencing Center for Infectious Disease"/>
            <person name="Wu L."/>
            <person name="Ma J."/>
        </authorList>
    </citation>
    <scope>NUCLEOTIDE SEQUENCE [LARGE SCALE GENOMIC DNA]</scope>
    <source>
        <strain evidence="3">JCM 17727</strain>
    </source>
</reference>
<organism evidence="2 3">
    <name type="scientific">Kangiella taiwanensis</name>
    <dbReference type="NCBI Taxonomy" id="1079179"/>
    <lineage>
        <taxon>Bacteria</taxon>
        <taxon>Pseudomonadati</taxon>
        <taxon>Pseudomonadota</taxon>
        <taxon>Gammaproteobacteria</taxon>
        <taxon>Kangiellales</taxon>
        <taxon>Kangiellaceae</taxon>
        <taxon>Kangiella</taxon>
    </lineage>
</organism>
<keyword evidence="3" id="KW-1185">Reference proteome</keyword>
<dbReference type="RefSeq" id="WP_223577405.1">
    <property type="nucleotide sequence ID" value="NZ_BAABFU010000001.1"/>
</dbReference>
<dbReference type="Proteomes" id="UP001501294">
    <property type="component" value="Unassembled WGS sequence"/>
</dbReference>
<feature type="transmembrane region" description="Helical" evidence="1">
    <location>
        <begin position="190"/>
        <end position="215"/>
    </location>
</feature>
<dbReference type="InterPro" id="IPR005625">
    <property type="entry name" value="PepSY-ass_TM"/>
</dbReference>
<dbReference type="Pfam" id="PF03929">
    <property type="entry name" value="PepSY_TM"/>
    <property type="match status" value="1"/>
</dbReference>
<evidence type="ECO:0000313" key="2">
    <source>
        <dbReference type="EMBL" id="GAA4343774.1"/>
    </source>
</evidence>
<feature type="transmembrane region" description="Helical" evidence="1">
    <location>
        <begin position="342"/>
        <end position="362"/>
    </location>
</feature>
<name>A0ABP8HSR6_9GAMM</name>
<dbReference type="PANTHER" id="PTHR34219">
    <property type="entry name" value="IRON-REGULATED INNER MEMBRANE PROTEIN-RELATED"/>
    <property type="match status" value="1"/>
</dbReference>
<feature type="transmembrane region" description="Helical" evidence="1">
    <location>
        <begin position="12"/>
        <end position="36"/>
    </location>
</feature>
<proteinExistence type="predicted"/>
<evidence type="ECO:0000313" key="3">
    <source>
        <dbReference type="Proteomes" id="UP001501294"/>
    </source>
</evidence>
<keyword evidence="1" id="KW-0472">Membrane</keyword>
<comment type="caution">
    <text evidence="2">The sequence shown here is derived from an EMBL/GenBank/DDBJ whole genome shotgun (WGS) entry which is preliminary data.</text>
</comment>
<keyword evidence="1" id="KW-1133">Transmembrane helix</keyword>
<protein>
    <submittedName>
        <fullName evidence="2">PepSY domain-containing protein</fullName>
    </submittedName>
</protein>
<feature type="transmembrane region" description="Helical" evidence="1">
    <location>
        <begin position="142"/>
        <end position="169"/>
    </location>
</feature>
<dbReference type="EMBL" id="BAABFU010000001">
    <property type="protein sequence ID" value="GAA4343774.1"/>
    <property type="molecule type" value="Genomic_DNA"/>
</dbReference>
<keyword evidence="1" id="KW-0812">Transmembrane</keyword>